<name>A4SQ65_AERS4</name>
<dbReference type="eggNOG" id="ENOG5032SQK">
    <property type="taxonomic scope" value="Bacteria"/>
</dbReference>
<gene>
    <name evidence="2" type="ordered locus">ASA_3036</name>
</gene>
<organism evidence="2 3">
    <name type="scientific">Aeromonas salmonicida (strain A449)</name>
    <dbReference type="NCBI Taxonomy" id="382245"/>
    <lineage>
        <taxon>Bacteria</taxon>
        <taxon>Pseudomonadati</taxon>
        <taxon>Pseudomonadota</taxon>
        <taxon>Gammaproteobacteria</taxon>
        <taxon>Aeromonadales</taxon>
        <taxon>Aeromonadaceae</taxon>
        <taxon>Aeromonas</taxon>
    </lineage>
</organism>
<evidence type="ECO:0000313" key="2">
    <source>
        <dbReference type="EMBL" id="ABO91037.1"/>
    </source>
</evidence>
<sequence>MTKKINDIPHPNCLILVEGESEEIFIPIIAFRLAADFKGKKIKIYNSKSKQKLLSDFLSFKEKYPKLKIVCLLDSDAKKEKNDIERVISNNLHKYRLIYIKKGAFEDAFDIDTSISVINEMYPLGSLIVKEDIDQTKDFAKKIAFCIGIDKIPSEIQEIIDLGMLLTRESIFTPKDEI</sequence>
<dbReference type="HOGENOM" id="CLU_1507557_0_0_6"/>
<dbReference type="Proteomes" id="UP000000225">
    <property type="component" value="Chromosome"/>
</dbReference>
<protein>
    <recommendedName>
        <fullName evidence="1">OLD protein-like TOPRIM domain-containing protein</fullName>
    </recommendedName>
</protein>
<feature type="domain" description="OLD protein-like TOPRIM" evidence="1">
    <location>
        <begin position="13"/>
        <end position="76"/>
    </location>
</feature>
<dbReference type="InterPro" id="IPR034139">
    <property type="entry name" value="TOPRIM_OLD"/>
</dbReference>
<dbReference type="EMBL" id="CP000644">
    <property type="protein sequence ID" value="ABO91037.1"/>
    <property type="molecule type" value="Genomic_DNA"/>
</dbReference>
<accession>A4SQ65</accession>
<evidence type="ECO:0000313" key="3">
    <source>
        <dbReference type="Proteomes" id="UP000000225"/>
    </source>
</evidence>
<evidence type="ECO:0000259" key="1">
    <source>
        <dbReference type="Pfam" id="PF20469"/>
    </source>
</evidence>
<proteinExistence type="predicted"/>
<dbReference type="AlphaFoldDB" id="A4SQ65"/>
<dbReference type="KEGG" id="asa:ASA_3036"/>
<dbReference type="Pfam" id="PF20469">
    <property type="entry name" value="OLD-like_TOPRIM"/>
    <property type="match status" value="1"/>
</dbReference>
<reference evidence="3" key="1">
    <citation type="journal article" date="2008" name="BMC Genomics">
        <title>The genome of Aeromonas salmonicida subsp. salmonicida A449: insights into the evolution of a fish pathogen.</title>
        <authorList>
            <person name="Reith M.E."/>
            <person name="Singh R.K."/>
            <person name="Curtis B."/>
            <person name="Boyd J.M."/>
            <person name="Bouevitch A."/>
            <person name="Kimball J."/>
            <person name="Munholland J."/>
            <person name="Murphy C."/>
            <person name="Sarty D."/>
            <person name="Williams J."/>
            <person name="Nash J.H."/>
            <person name="Johnson S.C."/>
            <person name="Brown L.L."/>
        </authorList>
    </citation>
    <scope>NUCLEOTIDE SEQUENCE [LARGE SCALE GENOMIC DNA]</scope>
    <source>
        <strain evidence="3">A449</strain>
    </source>
</reference>